<name>A0A418PN47_9BACT</name>
<dbReference type="Proteomes" id="UP000283522">
    <property type="component" value="Unassembled WGS sequence"/>
</dbReference>
<comment type="caution">
    <text evidence="2">The sequence shown here is derived from an EMBL/GenBank/DDBJ whole genome shotgun (WGS) entry which is preliminary data.</text>
</comment>
<feature type="domain" description="Glycosyltransferase 2-like" evidence="1">
    <location>
        <begin position="6"/>
        <end position="174"/>
    </location>
</feature>
<keyword evidence="2" id="KW-0808">Transferase</keyword>
<dbReference type="Gene3D" id="3.90.550.10">
    <property type="entry name" value="Spore Coat Polysaccharide Biosynthesis Protein SpsA, Chain A"/>
    <property type="match status" value="1"/>
</dbReference>
<dbReference type="AlphaFoldDB" id="A0A418PN47"/>
<dbReference type="PANTHER" id="PTHR43685:SF2">
    <property type="entry name" value="GLYCOSYLTRANSFERASE 2-LIKE DOMAIN-CONTAINING PROTEIN"/>
    <property type="match status" value="1"/>
</dbReference>
<dbReference type="PANTHER" id="PTHR43685">
    <property type="entry name" value="GLYCOSYLTRANSFERASE"/>
    <property type="match status" value="1"/>
</dbReference>
<organism evidence="2 3">
    <name type="scientific">Algoriphagus lacus</name>
    <dbReference type="NCBI Taxonomy" id="2056311"/>
    <lineage>
        <taxon>Bacteria</taxon>
        <taxon>Pseudomonadati</taxon>
        <taxon>Bacteroidota</taxon>
        <taxon>Cytophagia</taxon>
        <taxon>Cytophagales</taxon>
        <taxon>Cyclobacteriaceae</taxon>
        <taxon>Algoriphagus</taxon>
    </lineage>
</organism>
<dbReference type="InterPro" id="IPR001173">
    <property type="entry name" value="Glyco_trans_2-like"/>
</dbReference>
<dbReference type="EMBL" id="QXML01000010">
    <property type="protein sequence ID" value="RIW13087.1"/>
    <property type="molecule type" value="Genomic_DNA"/>
</dbReference>
<gene>
    <name evidence="2" type="ORF">D0X99_16890</name>
</gene>
<evidence type="ECO:0000259" key="1">
    <source>
        <dbReference type="Pfam" id="PF00535"/>
    </source>
</evidence>
<dbReference type="RefSeq" id="WP_119479040.1">
    <property type="nucleotide sequence ID" value="NZ_QXML01000010.1"/>
</dbReference>
<sequence>MSFSISIVVCTHNGANRISNCLSSLVSQENSPEYEILVVDNASTDGTGELVKTQLNSSFPLGGWSVIKEEKPGLLYARLAGLQAARYDWVLFCDDDNVLFSDFLFQCQQVLSRNSGIGVLGSLGIPEFLGTKPGWFERYSSSYAVGPQQVENSGGKRLVHVYGACSTYLRNPLLDLFQKGFNPVLSGRKGKQMSAGDDVEWCWLMQLMGHKVAFSEKLRFYHQIPASRLTWDYYLTLKRGISGSVGLLSAYTFYFSSSFRPLIGFIFKYFSSTSKSVLLYIKYSILWMGKPSIPENQLSFAILESQMRAFLSQGKVATTHFRQLKKHFGS</sequence>
<dbReference type="InterPro" id="IPR050834">
    <property type="entry name" value="Glycosyltransf_2"/>
</dbReference>
<evidence type="ECO:0000313" key="3">
    <source>
        <dbReference type="Proteomes" id="UP000283522"/>
    </source>
</evidence>
<proteinExistence type="predicted"/>
<evidence type="ECO:0000313" key="2">
    <source>
        <dbReference type="EMBL" id="RIW13087.1"/>
    </source>
</evidence>
<dbReference type="OrthoDB" id="786280at2"/>
<dbReference type="GO" id="GO:0016740">
    <property type="term" value="F:transferase activity"/>
    <property type="evidence" value="ECO:0007669"/>
    <property type="project" value="UniProtKB-KW"/>
</dbReference>
<accession>A0A418PN47</accession>
<keyword evidence="3" id="KW-1185">Reference proteome</keyword>
<dbReference type="InterPro" id="IPR029044">
    <property type="entry name" value="Nucleotide-diphossugar_trans"/>
</dbReference>
<protein>
    <submittedName>
        <fullName evidence="2">Glycosyltransferase family 2 protein</fullName>
    </submittedName>
</protein>
<dbReference type="CDD" id="cd00761">
    <property type="entry name" value="Glyco_tranf_GTA_type"/>
    <property type="match status" value="1"/>
</dbReference>
<reference evidence="2 3" key="1">
    <citation type="submission" date="2018-09" db="EMBL/GenBank/DDBJ databases">
        <authorList>
            <person name="Wang X."/>
            <person name="Du Z."/>
        </authorList>
    </citation>
    <scope>NUCLEOTIDE SEQUENCE [LARGE SCALE GENOMIC DNA]</scope>
    <source>
        <strain evidence="2 3">N3</strain>
    </source>
</reference>
<dbReference type="SUPFAM" id="SSF53448">
    <property type="entry name" value="Nucleotide-diphospho-sugar transferases"/>
    <property type="match status" value="1"/>
</dbReference>
<dbReference type="Pfam" id="PF00535">
    <property type="entry name" value="Glycos_transf_2"/>
    <property type="match status" value="1"/>
</dbReference>